<organism evidence="3 4">
    <name type="scientific">Exophiala sideris</name>
    <dbReference type="NCBI Taxonomy" id="1016849"/>
    <lineage>
        <taxon>Eukaryota</taxon>
        <taxon>Fungi</taxon>
        <taxon>Dikarya</taxon>
        <taxon>Ascomycota</taxon>
        <taxon>Pezizomycotina</taxon>
        <taxon>Eurotiomycetes</taxon>
        <taxon>Chaetothyriomycetidae</taxon>
        <taxon>Chaetothyriales</taxon>
        <taxon>Herpotrichiellaceae</taxon>
        <taxon>Exophiala</taxon>
    </lineage>
</organism>
<evidence type="ECO:0000313" key="4">
    <source>
        <dbReference type="Proteomes" id="UP000053599"/>
    </source>
</evidence>
<dbReference type="EMBL" id="KN846954">
    <property type="protein sequence ID" value="KIV77361.1"/>
    <property type="molecule type" value="Genomic_DNA"/>
</dbReference>
<sequence length="390" mass="43479">MFGSNTLSLPPPFAHEHHPLRLTAETSRPQPAGGCRYVLSHPSAQNQQCSCQSFHHNRTAPGNICDCGHQACFHVHDVEKQSSEALSAIIEKLGEKIRHLEETVQSERGNREAALSRERQLWEGDTRILREALAPFYQNEKEMRRKIVELESKLENNHDEQIRLRERVLAVDDVNVAIEKRVEELEGLRSKRRRVGRGHGQDEPPLQNGHVSPNTMPARRVSSSIDERSAHTPSSRALSPNGSGSTTTDPEEPRSSGILNLVEMPRSALLNMSQQLSPSQEEPRSSGFLTIDRAERLSQTASEQAQTVALHHAARITPPHDRPSPPVHVKLFTDIPRSAPTPPDLAPKKVPLLDVMVLPVNTSPKKRKYHLDHIALDVLADVSMASPLIH</sequence>
<evidence type="ECO:0000256" key="1">
    <source>
        <dbReference type="SAM" id="Coils"/>
    </source>
</evidence>
<protein>
    <submittedName>
        <fullName evidence="3">Uncharacterized protein</fullName>
    </submittedName>
</protein>
<keyword evidence="1" id="KW-0175">Coiled coil</keyword>
<feature type="region of interest" description="Disordered" evidence="2">
    <location>
        <begin position="192"/>
        <end position="256"/>
    </location>
</feature>
<accession>A0A0D1WQJ0</accession>
<reference evidence="3 4" key="1">
    <citation type="submission" date="2015-01" db="EMBL/GenBank/DDBJ databases">
        <title>The Genome Sequence of Exophiala sideris CBS121828.</title>
        <authorList>
            <consortium name="The Broad Institute Genomics Platform"/>
            <person name="Cuomo C."/>
            <person name="de Hoog S."/>
            <person name="Gorbushina A."/>
            <person name="Stielow B."/>
            <person name="Teixiera M."/>
            <person name="Abouelleil A."/>
            <person name="Chapman S.B."/>
            <person name="Priest M."/>
            <person name="Young S.K."/>
            <person name="Wortman J."/>
            <person name="Nusbaum C."/>
            <person name="Birren B."/>
        </authorList>
    </citation>
    <scope>NUCLEOTIDE SEQUENCE [LARGE SCALE GENOMIC DNA]</scope>
    <source>
        <strain evidence="3 4">CBS 121828</strain>
    </source>
</reference>
<feature type="coiled-coil region" evidence="1">
    <location>
        <begin position="83"/>
        <end position="110"/>
    </location>
</feature>
<dbReference type="HOGENOM" id="CLU_073876_0_0_1"/>
<dbReference type="STRING" id="1016849.A0A0D1WQJ0"/>
<dbReference type="AlphaFoldDB" id="A0A0D1WQJ0"/>
<evidence type="ECO:0000256" key="2">
    <source>
        <dbReference type="SAM" id="MobiDB-lite"/>
    </source>
</evidence>
<evidence type="ECO:0000313" key="3">
    <source>
        <dbReference type="EMBL" id="KIV77361.1"/>
    </source>
</evidence>
<name>A0A0D1WQJ0_9EURO</name>
<feature type="coiled-coil region" evidence="1">
    <location>
        <begin position="140"/>
        <end position="167"/>
    </location>
</feature>
<gene>
    <name evidence="3" type="ORF">PV11_09161</name>
</gene>
<dbReference type="OrthoDB" id="4187949at2759"/>
<dbReference type="Proteomes" id="UP000053599">
    <property type="component" value="Unassembled WGS sequence"/>
</dbReference>
<feature type="compositionally biased region" description="Polar residues" evidence="2">
    <location>
        <begin position="231"/>
        <end position="248"/>
    </location>
</feature>
<proteinExistence type="predicted"/>